<dbReference type="GO" id="GO:0016491">
    <property type="term" value="F:oxidoreductase activity"/>
    <property type="evidence" value="ECO:0007669"/>
    <property type="project" value="InterPro"/>
</dbReference>
<keyword evidence="2" id="KW-0596">Phosphopantetheine</keyword>
<dbReference type="InterPro" id="IPR023213">
    <property type="entry name" value="CAT-like_dom_sf"/>
</dbReference>
<dbReference type="PANTHER" id="PTHR45527">
    <property type="entry name" value="NONRIBOSOMAL PEPTIDE SYNTHETASE"/>
    <property type="match status" value="1"/>
</dbReference>
<feature type="domain" description="Carrier" evidence="6">
    <location>
        <begin position="1316"/>
        <end position="1391"/>
    </location>
</feature>
<dbReference type="InterPro" id="IPR041464">
    <property type="entry name" value="TubC_N"/>
</dbReference>
<reference evidence="7" key="1">
    <citation type="submission" date="2018-06" db="EMBL/GenBank/DDBJ databases">
        <authorList>
            <person name="Zhirakovskaya E."/>
        </authorList>
    </citation>
    <scope>NUCLEOTIDE SEQUENCE</scope>
</reference>
<dbReference type="InterPro" id="IPR029479">
    <property type="entry name" value="Nitroreductase"/>
</dbReference>
<accession>A0A3B1AVB5</accession>
<organism evidence="7">
    <name type="scientific">hydrothermal vent metagenome</name>
    <dbReference type="NCBI Taxonomy" id="652676"/>
    <lineage>
        <taxon>unclassified sequences</taxon>
        <taxon>metagenomes</taxon>
        <taxon>ecological metagenomes</taxon>
    </lineage>
</organism>
<dbReference type="EMBL" id="UOFT01000054">
    <property type="protein sequence ID" value="VAW96726.1"/>
    <property type="molecule type" value="Genomic_DNA"/>
</dbReference>
<dbReference type="FunFam" id="3.30.559.10:FF:000023">
    <property type="entry name" value="Non-ribosomal peptide synthetase"/>
    <property type="match status" value="1"/>
</dbReference>
<dbReference type="GO" id="GO:0005737">
    <property type="term" value="C:cytoplasm"/>
    <property type="evidence" value="ECO:0007669"/>
    <property type="project" value="TreeGrafter"/>
</dbReference>
<dbReference type="InterPro" id="IPR000873">
    <property type="entry name" value="AMP-dep_synth/lig_dom"/>
</dbReference>
<dbReference type="CDD" id="cd19535">
    <property type="entry name" value="Cyc_NRPS"/>
    <property type="match status" value="1"/>
</dbReference>
<dbReference type="InterPro" id="IPR000415">
    <property type="entry name" value="Nitroreductase-like"/>
</dbReference>
<dbReference type="FunFam" id="3.30.559.30:FF:000006">
    <property type="entry name" value="Yersiniabactin polyketide/non-ribosomal peptide synthetase"/>
    <property type="match status" value="1"/>
</dbReference>
<dbReference type="CDD" id="cd02142">
    <property type="entry name" value="McbC_SagB-like_oxidoreductase"/>
    <property type="match status" value="1"/>
</dbReference>
<dbReference type="InterPro" id="IPR010071">
    <property type="entry name" value="AA_adenyl_dom"/>
</dbReference>
<dbReference type="GO" id="GO:0016874">
    <property type="term" value="F:ligase activity"/>
    <property type="evidence" value="ECO:0007669"/>
    <property type="project" value="UniProtKB-KW"/>
</dbReference>
<dbReference type="NCBIfam" id="TIGR01733">
    <property type="entry name" value="AA-adenyl-dom"/>
    <property type="match status" value="1"/>
</dbReference>
<dbReference type="FunFam" id="3.40.50.12780:FF:000012">
    <property type="entry name" value="Non-ribosomal peptide synthetase"/>
    <property type="match status" value="1"/>
</dbReference>
<dbReference type="Gene3D" id="1.10.10.1830">
    <property type="entry name" value="Non-ribosomal peptide synthase, adenylation domain"/>
    <property type="match status" value="1"/>
</dbReference>
<dbReference type="Gene3D" id="3.40.109.10">
    <property type="entry name" value="NADH Oxidase"/>
    <property type="match status" value="1"/>
</dbReference>
<dbReference type="InterPro" id="IPR009081">
    <property type="entry name" value="PP-bd_ACP"/>
</dbReference>
<evidence type="ECO:0000256" key="5">
    <source>
        <dbReference type="SAM" id="MobiDB-lite"/>
    </source>
</evidence>
<dbReference type="InterPro" id="IPR057737">
    <property type="entry name" value="Condensation_MtbB-like"/>
</dbReference>
<sequence>MRTIDQLFKDLKNEKIKIWLDGSQLRYRAPKGSLQPALRKELVERKEEIISSIQQEVAIPELVADTINRYQAFPLTEIQQAYWVGRSGAYDLGEVGVHGYLEIESDFNIDKLNASWNAVIQRHEMLRAIVMSNGEQKIIENVPDYKIKLTDMSTASKADAEKHLKTIYNEMSHQVLAADSWPLFDIRATRLKDNKVRLHVSLDLLMADLWSLFIVFQDWADFIEDEDYSPEPLDVSFRDYVLAEQEFRKSNTYKMAEQYWLDRIDSLPLGPDLPLHNSTETLQHVNFTRHASKLDKATWSALKEKAKKYGLTSSGVLFSAYSEILGRWSRSADFNLNLTLFNRLPVHPQINRVVGDFTTTLLLAIDHSKRETFVERAKRLQQQLFNDLDNRSVNAVQVIREMARHQGGLPRAAMPVVFSSALGIDSLDEGSPGLGQFGAQLGEVICTISQTPQVWIDHQAVEEQGALLFNWDGVEDLFPENMLADMFSSYCSLLSKLAKNNDFWQTSDRNLLPDTQQQQREQVNNTESDVSEKLLHQLFVEQCAKNPDKTAVVSATKTLTYTELLERAAQIANRLKNVEVKPNTLVAIVMEKGWEQVAASLGILMSGAAYVPIDPELPDERRFSLFDSADIKIVLTQSSINRRIAWPDSTDEKLLCLNVDDDKIWASESTEPLLNEQSKTDLAYVIFTSGSTGMPKGVMIDHRGAVNTILDINQRYSINETDSVLALSALSFDLSVYDIFGLLAAGGTIVLPNAQGNKDTAQWVELMIEHNVTLWNTVPALLHMLVEHIAGDKTKCCDTLKITMLSGDWIPITLPEKVKLLWPNNQLISQGGATEASIWSIYYPVESVDKGWTSIPYGKPLKNQSYHVLNAALEDCPVWVTGQLYIGGIGVAQGYWKDTEKTNASFIIHPKTKQRLYKTGDLGRYLDDGNIEFLGREDFQVKVNGYRIELGEIEAALQQHPDIQSSVVTTVGETREAKRLVAYVVTASNNKDKLKNNLKPPAVDLNSLDKLQFKLDQKSIRNIEPQQTCVKLFKPELDKNLKDQYLRHRSYREYFQSPIASEPFGDFMASLQNIPLDESPLPKYRYPSAGSLYPVQTYLYVKPGRIEGVQGGVYYYHPTEHGLVLIANSPEIDAKVEQAYGGMNAEIFEQAAFALFSIGELDAIEPLYGEWAKDFCYLEAGYIGQLLMNRAPDYKIGLCPIGKVELDVLRTVFEWQPSQIFVQGFLGGGITQTQIEQLSFPKAKKKSAATENPNLTNLSEKDLRTYLHTKLPEHMVPAHCIFIDGLPLTANGKLDRKALPKLEQSGNQKNRIPETMPTSDIEKKIAELIKQVLKIEQVGMNDNLFDLGADSVAIVRLNNLLVETFKTEIPVVEMFQYPTASYLTSFLKETDGNKSSTTAAWSRAEKIRQARSKRAGA</sequence>
<dbReference type="PROSITE" id="PS00455">
    <property type="entry name" value="AMP_BINDING"/>
    <property type="match status" value="1"/>
</dbReference>
<dbReference type="Gene3D" id="3.30.300.30">
    <property type="match status" value="2"/>
</dbReference>
<evidence type="ECO:0000259" key="6">
    <source>
        <dbReference type="PROSITE" id="PS50075"/>
    </source>
</evidence>
<evidence type="ECO:0000256" key="1">
    <source>
        <dbReference type="ARBA" id="ARBA00001957"/>
    </source>
</evidence>
<dbReference type="SUPFAM" id="SSF52777">
    <property type="entry name" value="CoA-dependent acyltransferases"/>
    <property type="match status" value="2"/>
</dbReference>
<keyword evidence="4" id="KW-0436">Ligase</keyword>
<dbReference type="SUPFAM" id="SSF55469">
    <property type="entry name" value="FMN-dependent nitroreductase-like"/>
    <property type="match status" value="1"/>
</dbReference>
<dbReference type="PANTHER" id="PTHR45527:SF10">
    <property type="entry name" value="PYOCHELIN SYNTHASE PCHF"/>
    <property type="match status" value="1"/>
</dbReference>
<dbReference type="InterPro" id="IPR020845">
    <property type="entry name" value="AMP-binding_CS"/>
</dbReference>
<dbReference type="InterPro" id="IPR036736">
    <property type="entry name" value="ACP-like_sf"/>
</dbReference>
<dbReference type="GO" id="GO:0031177">
    <property type="term" value="F:phosphopantetheine binding"/>
    <property type="evidence" value="ECO:0007669"/>
    <property type="project" value="TreeGrafter"/>
</dbReference>
<dbReference type="InterPro" id="IPR045851">
    <property type="entry name" value="AMP-bd_C_sf"/>
</dbReference>
<dbReference type="Pfam" id="PF00550">
    <property type="entry name" value="PP-binding"/>
    <property type="match status" value="1"/>
</dbReference>
<dbReference type="InterPro" id="IPR044894">
    <property type="entry name" value="TubC_N_sf"/>
</dbReference>
<dbReference type="SUPFAM" id="SSF56801">
    <property type="entry name" value="Acetyl-CoA synthetase-like"/>
    <property type="match status" value="1"/>
</dbReference>
<evidence type="ECO:0000313" key="7">
    <source>
        <dbReference type="EMBL" id="VAW96726.1"/>
    </source>
</evidence>
<dbReference type="Pfam" id="PF18563">
    <property type="entry name" value="TubC_N"/>
    <property type="match status" value="1"/>
</dbReference>
<dbReference type="GO" id="GO:0044550">
    <property type="term" value="P:secondary metabolite biosynthetic process"/>
    <property type="evidence" value="ECO:0007669"/>
    <property type="project" value="TreeGrafter"/>
</dbReference>
<proteinExistence type="predicted"/>
<dbReference type="GO" id="GO:0043041">
    <property type="term" value="P:amino acid activation for nonribosomal peptide biosynthetic process"/>
    <property type="evidence" value="ECO:0007669"/>
    <property type="project" value="TreeGrafter"/>
</dbReference>
<dbReference type="Gene3D" id="2.30.38.10">
    <property type="entry name" value="Luciferase, Domain 3"/>
    <property type="match status" value="1"/>
</dbReference>
<dbReference type="Pfam" id="PF00668">
    <property type="entry name" value="Condensation"/>
    <property type="match status" value="1"/>
</dbReference>
<evidence type="ECO:0000256" key="4">
    <source>
        <dbReference type="ARBA" id="ARBA00022598"/>
    </source>
</evidence>
<dbReference type="PROSITE" id="PS50075">
    <property type="entry name" value="CARRIER"/>
    <property type="match status" value="1"/>
</dbReference>
<name>A0A3B1AVB5_9ZZZZ</name>
<evidence type="ECO:0000256" key="3">
    <source>
        <dbReference type="ARBA" id="ARBA00022553"/>
    </source>
</evidence>
<protein>
    <submittedName>
        <fullName evidence="7">Polyketide synthase modules and related proteins</fullName>
    </submittedName>
</protein>
<dbReference type="Gene3D" id="1.10.1200.10">
    <property type="entry name" value="ACP-like"/>
    <property type="match status" value="1"/>
</dbReference>
<dbReference type="Gene3D" id="3.30.559.10">
    <property type="entry name" value="Chloramphenicol acetyltransferase-like domain"/>
    <property type="match status" value="1"/>
</dbReference>
<dbReference type="InterPro" id="IPR001242">
    <property type="entry name" value="Condensation_dom"/>
</dbReference>
<dbReference type="SUPFAM" id="SSF47336">
    <property type="entry name" value="ACP-like"/>
    <property type="match status" value="1"/>
</dbReference>
<dbReference type="Gene3D" id="3.40.50.980">
    <property type="match status" value="2"/>
</dbReference>
<dbReference type="FunFam" id="3.40.50.980:FF:000001">
    <property type="entry name" value="Non-ribosomal peptide synthetase"/>
    <property type="match status" value="1"/>
</dbReference>
<dbReference type="CDD" id="cd12114">
    <property type="entry name" value="A_NRPS_TlmIV_like"/>
    <property type="match status" value="1"/>
</dbReference>
<dbReference type="Pfam" id="PF00501">
    <property type="entry name" value="AMP-binding"/>
    <property type="match status" value="1"/>
</dbReference>
<feature type="region of interest" description="Disordered" evidence="5">
    <location>
        <begin position="1392"/>
        <end position="1417"/>
    </location>
</feature>
<dbReference type="Gene3D" id="3.30.559.30">
    <property type="entry name" value="Nonribosomal peptide synthetase, condensation domain"/>
    <property type="match status" value="1"/>
</dbReference>
<comment type="cofactor">
    <cofactor evidence="1">
        <name>pantetheine 4'-phosphate</name>
        <dbReference type="ChEBI" id="CHEBI:47942"/>
    </cofactor>
</comment>
<gene>
    <name evidence="7" type="ORF">MNBD_GAMMA23-1307</name>
</gene>
<evidence type="ECO:0000256" key="2">
    <source>
        <dbReference type="ARBA" id="ARBA00022450"/>
    </source>
</evidence>
<keyword evidence="3" id="KW-0597">Phosphoprotein</keyword>
<dbReference type="Pfam" id="PF00881">
    <property type="entry name" value="Nitroreductase"/>
    <property type="match status" value="1"/>
</dbReference>